<evidence type="ECO:0008006" key="3">
    <source>
        <dbReference type="Google" id="ProtNLM"/>
    </source>
</evidence>
<keyword evidence="2" id="KW-1185">Reference proteome</keyword>
<dbReference type="RefSeq" id="WP_345938730.1">
    <property type="nucleotide sequence ID" value="NZ_JBBKTW010000057.1"/>
</dbReference>
<sequence length="75" mass="7584">SLDYETEPQVSLVITGRAANGIEVSSDITIQVENENEAPTAPVLSGNAVAENNPGAVIGTVTSGDVDAGDTVELT</sequence>
<evidence type="ECO:0000313" key="2">
    <source>
        <dbReference type="Proteomes" id="UP001413721"/>
    </source>
</evidence>
<organism evidence="1 2">
    <name type="scientific">Tistrella arctica</name>
    <dbReference type="NCBI Taxonomy" id="3133430"/>
    <lineage>
        <taxon>Bacteria</taxon>
        <taxon>Pseudomonadati</taxon>
        <taxon>Pseudomonadota</taxon>
        <taxon>Alphaproteobacteria</taxon>
        <taxon>Geminicoccales</taxon>
        <taxon>Geminicoccaceae</taxon>
        <taxon>Tistrella</taxon>
    </lineage>
</organism>
<gene>
    <name evidence="1" type="ORF">WG926_26720</name>
</gene>
<feature type="non-terminal residue" evidence="1">
    <location>
        <position position="75"/>
    </location>
</feature>
<accession>A0ABU9YT87</accession>
<comment type="caution">
    <text evidence="1">The sequence shown here is derived from an EMBL/GenBank/DDBJ whole genome shotgun (WGS) entry which is preliminary data.</text>
</comment>
<name>A0ABU9YT87_9PROT</name>
<proteinExistence type="predicted"/>
<evidence type="ECO:0000313" key="1">
    <source>
        <dbReference type="EMBL" id="MEN2991922.1"/>
    </source>
</evidence>
<protein>
    <recommendedName>
        <fullName evidence="3">Cadherin domain-containing protein</fullName>
    </recommendedName>
</protein>
<dbReference type="Proteomes" id="UP001413721">
    <property type="component" value="Unassembled WGS sequence"/>
</dbReference>
<reference evidence="1 2" key="1">
    <citation type="submission" date="2024-03" db="EMBL/GenBank/DDBJ databases">
        <title>High-quality draft genome sequencing of Tistrella sp. BH-R2-4.</title>
        <authorList>
            <person name="Dong C."/>
        </authorList>
    </citation>
    <scope>NUCLEOTIDE SEQUENCE [LARGE SCALE GENOMIC DNA]</scope>
    <source>
        <strain evidence="1 2">BH-R2-4</strain>
    </source>
</reference>
<dbReference type="EMBL" id="JBBKTW010000057">
    <property type="protein sequence ID" value="MEN2991922.1"/>
    <property type="molecule type" value="Genomic_DNA"/>
</dbReference>
<feature type="non-terminal residue" evidence="1">
    <location>
        <position position="1"/>
    </location>
</feature>